<dbReference type="OrthoDB" id="3770261at2"/>
<keyword evidence="2" id="KW-1185">Reference proteome</keyword>
<name>C5C3S8_BEUC1</name>
<evidence type="ECO:0008006" key="3">
    <source>
        <dbReference type="Google" id="ProtNLM"/>
    </source>
</evidence>
<dbReference type="eggNOG" id="ENOG502Z7QC">
    <property type="taxonomic scope" value="Bacteria"/>
</dbReference>
<proteinExistence type="predicted"/>
<reference evidence="1 2" key="1">
    <citation type="journal article" date="2009" name="Stand. Genomic Sci.">
        <title>Complete genome sequence of Beutenbergia cavernae type strain (HKI 0122).</title>
        <authorList>
            <person name="Land M."/>
            <person name="Pukall R."/>
            <person name="Abt B."/>
            <person name="Goker M."/>
            <person name="Rohde M."/>
            <person name="Glavina Del Rio T."/>
            <person name="Tice H."/>
            <person name="Copeland A."/>
            <person name="Cheng J.F."/>
            <person name="Lucas S."/>
            <person name="Chen F."/>
            <person name="Nolan M."/>
            <person name="Bruce D."/>
            <person name="Goodwin L."/>
            <person name="Pitluck S."/>
            <person name="Ivanova N."/>
            <person name="Mavromatis K."/>
            <person name="Ovchinnikova G."/>
            <person name="Pati A."/>
            <person name="Chen A."/>
            <person name="Palaniappan K."/>
            <person name="Hauser L."/>
            <person name="Chang Y.J."/>
            <person name="Jefferies C.C."/>
            <person name="Saunders E."/>
            <person name="Brettin T."/>
            <person name="Detter J.C."/>
            <person name="Han C."/>
            <person name="Chain P."/>
            <person name="Bristow J."/>
            <person name="Eisen J.A."/>
            <person name="Markowitz V."/>
            <person name="Hugenholtz P."/>
            <person name="Kyrpides N.C."/>
            <person name="Klenk H.P."/>
            <person name="Lapidus A."/>
        </authorList>
    </citation>
    <scope>NUCLEOTIDE SEQUENCE [LARGE SCALE GENOMIC DNA]</scope>
    <source>
        <strain evidence="2">ATCC BAA-8 / DSM 12333 / NBRC 16432</strain>
    </source>
</reference>
<dbReference type="Pfam" id="PF12294">
    <property type="entry name" value="DUF3626"/>
    <property type="match status" value="2"/>
</dbReference>
<gene>
    <name evidence="1" type="ordered locus">Bcav_3745</name>
</gene>
<protein>
    <recommendedName>
        <fullName evidence="3">DUF3626 domain-containing protein</fullName>
    </recommendedName>
</protein>
<dbReference type="InterPro" id="IPR022074">
    <property type="entry name" value="DUF3626"/>
</dbReference>
<dbReference type="AlphaFoldDB" id="C5C3S8"/>
<evidence type="ECO:0000313" key="2">
    <source>
        <dbReference type="Proteomes" id="UP000007962"/>
    </source>
</evidence>
<dbReference type="EMBL" id="CP001618">
    <property type="protein sequence ID" value="ACQ81987.1"/>
    <property type="molecule type" value="Genomic_DNA"/>
</dbReference>
<dbReference type="Proteomes" id="UP000007962">
    <property type="component" value="Chromosome"/>
</dbReference>
<dbReference type="STRING" id="471853.Bcav_3745"/>
<accession>C5C3S8</accession>
<dbReference type="RefSeq" id="WP_015884224.1">
    <property type="nucleotide sequence ID" value="NC_012669.1"/>
</dbReference>
<organism evidence="1 2">
    <name type="scientific">Beutenbergia cavernae (strain ATCC BAA-8 / DSM 12333 / CCUG 43141 / JCM 11478 / NBRC 16432 / NCIMB 13614 / HKI 0122)</name>
    <dbReference type="NCBI Taxonomy" id="471853"/>
    <lineage>
        <taxon>Bacteria</taxon>
        <taxon>Bacillati</taxon>
        <taxon>Actinomycetota</taxon>
        <taxon>Actinomycetes</taxon>
        <taxon>Micrococcales</taxon>
        <taxon>Beutenbergiaceae</taxon>
        <taxon>Beutenbergia</taxon>
    </lineage>
</organism>
<dbReference type="HOGENOM" id="CLU_062259_0_0_11"/>
<sequence>MSSDLTDTQRRALAHVASHAVGDPIDPALRVTLHFHPDRGGLLDDLARRRLYRNQFETGTSNGGLTAHPGGDRWRWEQRMFAGAYDGAAPGDRPKYGALDVRRRSVGAAPRFGSAFLRLRPEVLDRTTFCFPDSVQEPTDVGVRARGSHVVALALGAVHDALDDYVEAQVHGPVRLPEDVEAIVLDPAYRGTEVEVEAHRACPDVAWHAGFRLGLDALRAHPDYRGPEFVELGIEVVRRFGDGTTLDPRVLGHAVRTGEYDLQDLKRVWHLLARFGTPELAGTTSGRAEG</sequence>
<evidence type="ECO:0000313" key="1">
    <source>
        <dbReference type="EMBL" id="ACQ81987.1"/>
    </source>
</evidence>
<dbReference type="KEGG" id="bcv:Bcav_3745"/>